<keyword evidence="5" id="KW-1185">Reference proteome</keyword>
<keyword evidence="3" id="KW-1133">Transmembrane helix</keyword>
<organism evidence="4 5">
    <name type="scientific">Apteryx owenii</name>
    <name type="common">Little spotted kiwi</name>
    <dbReference type="NCBI Taxonomy" id="8824"/>
    <lineage>
        <taxon>Eukaryota</taxon>
        <taxon>Metazoa</taxon>
        <taxon>Chordata</taxon>
        <taxon>Craniata</taxon>
        <taxon>Vertebrata</taxon>
        <taxon>Euteleostomi</taxon>
        <taxon>Archelosauria</taxon>
        <taxon>Archosauria</taxon>
        <taxon>Dinosauria</taxon>
        <taxon>Saurischia</taxon>
        <taxon>Theropoda</taxon>
        <taxon>Coelurosauria</taxon>
        <taxon>Aves</taxon>
        <taxon>Palaeognathae</taxon>
        <taxon>Apterygiformes</taxon>
        <taxon>Apterygidae</taxon>
        <taxon>Apteryx</taxon>
    </lineage>
</organism>
<dbReference type="AlphaFoldDB" id="A0A8B9S2F8"/>
<dbReference type="GO" id="GO:0005737">
    <property type="term" value="C:cytoplasm"/>
    <property type="evidence" value="ECO:0007669"/>
    <property type="project" value="UniProtKB-ARBA"/>
</dbReference>
<evidence type="ECO:0000256" key="3">
    <source>
        <dbReference type="SAM" id="Phobius"/>
    </source>
</evidence>
<evidence type="ECO:0000313" key="4">
    <source>
        <dbReference type="Ensembl" id="ENSAOWP00000001565.1"/>
    </source>
</evidence>
<accession>A0A8B9S2F8</accession>
<keyword evidence="1 2" id="KW-0175">Coiled coil</keyword>
<feature type="transmembrane region" description="Helical" evidence="3">
    <location>
        <begin position="207"/>
        <end position="228"/>
    </location>
</feature>
<proteinExistence type="predicted"/>
<keyword evidence="3" id="KW-0472">Membrane</keyword>
<reference evidence="4" key="2">
    <citation type="submission" date="2025-09" db="UniProtKB">
        <authorList>
            <consortium name="Ensembl"/>
        </authorList>
    </citation>
    <scope>IDENTIFICATION</scope>
</reference>
<reference evidence="4" key="1">
    <citation type="submission" date="2025-08" db="UniProtKB">
        <authorList>
            <consortium name="Ensembl"/>
        </authorList>
    </citation>
    <scope>IDENTIFICATION</scope>
</reference>
<dbReference type="PANTHER" id="PTHR31882:SF2">
    <property type="entry name" value="TNFAIP3-INTERACTING PROTEIN 3"/>
    <property type="match status" value="1"/>
</dbReference>
<evidence type="ECO:0000313" key="5">
    <source>
        <dbReference type="Proteomes" id="UP000694424"/>
    </source>
</evidence>
<keyword evidence="3" id="KW-0812">Transmembrane</keyword>
<dbReference type="Ensembl" id="ENSAOWT00000001766.1">
    <property type="protein sequence ID" value="ENSAOWP00000001565.1"/>
    <property type="gene ID" value="ENSAOWG00000001113.1"/>
</dbReference>
<name>A0A8B9S2F8_APTOW</name>
<dbReference type="PANTHER" id="PTHR31882">
    <property type="entry name" value="TNFAIP3-INTERACTING PROTEIN COILED COIL FAMILY MEMBER"/>
    <property type="match status" value="1"/>
</dbReference>
<sequence>MTISADSVEKQILSLERQRGELLEVNKQWDRQFRSMKQHYEKKGVGEKGCFCFIMSENTHTRINLNIKILTGALHEMKEENKLLKEKNASMIRKKERYECEISRLNKVRTGVTKKACSNSAFSVSFVTRAPTPFSKGPTFSLVFLLLLMYLKKPFLLSLTSLARFNSKRALAFLVASLHTLTTFLYSSQVACPPFHFLYTSFLWLSFARSSLLIHAGLLPPLLDFLLIGMHCS</sequence>
<evidence type="ECO:0000256" key="2">
    <source>
        <dbReference type="SAM" id="Coils"/>
    </source>
</evidence>
<feature type="coiled-coil region" evidence="2">
    <location>
        <begin position="67"/>
        <end position="108"/>
    </location>
</feature>
<protein>
    <submittedName>
        <fullName evidence="4">Uncharacterized protein</fullName>
    </submittedName>
</protein>
<evidence type="ECO:0000256" key="1">
    <source>
        <dbReference type="ARBA" id="ARBA00023054"/>
    </source>
</evidence>
<feature type="transmembrane region" description="Helical" evidence="3">
    <location>
        <begin position="171"/>
        <end position="187"/>
    </location>
</feature>
<dbReference type="GO" id="GO:0071222">
    <property type="term" value="P:cellular response to lipopolysaccharide"/>
    <property type="evidence" value="ECO:0007669"/>
    <property type="project" value="TreeGrafter"/>
</dbReference>
<dbReference type="GO" id="GO:0043122">
    <property type="term" value="P:regulation of canonical NF-kappaB signal transduction"/>
    <property type="evidence" value="ECO:0007669"/>
    <property type="project" value="UniProtKB-ARBA"/>
</dbReference>
<dbReference type="GO" id="GO:0006357">
    <property type="term" value="P:regulation of transcription by RNA polymerase II"/>
    <property type="evidence" value="ECO:0007669"/>
    <property type="project" value="TreeGrafter"/>
</dbReference>
<dbReference type="Proteomes" id="UP000694424">
    <property type="component" value="Unplaced"/>
</dbReference>